<dbReference type="EMBL" id="JAQQCL010000013">
    <property type="protein sequence ID" value="MFM0718265.1"/>
    <property type="molecule type" value="Genomic_DNA"/>
</dbReference>
<dbReference type="Pfam" id="PF00296">
    <property type="entry name" value="Bac_luciferase"/>
    <property type="match status" value="1"/>
</dbReference>
<keyword evidence="4" id="KW-0503">Monooxygenase</keyword>
<dbReference type="InterPro" id="IPR036661">
    <property type="entry name" value="Luciferase-like_sf"/>
</dbReference>
<comment type="similarity">
    <text evidence="1">Belongs to the bacterial luciferase oxidoreductase family.</text>
</comment>
<evidence type="ECO:0000256" key="2">
    <source>
        <dbReference type="ARBA" id="ARBA00022630"/>
    </source>
</evidence>
<proteinExistence type="inferred from homology"/>
<gene>
    <name evidence="6" type="ORF">PQQ73_18200</name>
</gene>
<organism evidence="6 7">
    <name type="scientific">Paraburkholderia strydomiana</name>
    <dbReference type="NCBI Taxonomy" id="1245417"/>
    <lineage>
        <taxon>Bacteria</taxon>
        <taxon>Pseudomonadati</taxon>
        <taxon>Pseudomonadota</taxon>
        <taxon>Betaproteobacteria</taxon>
        <taxon>Burkholderiales</taxon>
        <taxon>Burkholderiaceae</taxon>
        <taxon>Paraburkholderia</taxon>
    </lineage>
</organism>
<dbReference type="PANTHER" id="PTHR30137:SF16">
    <property type="entry name" value="BLL0895 PROTEIN"/>
    <property type="match status" value="1"/>
</dbReference>
<dbReference type="InterPro" id="IPR050766">
    <property type="entry name" value="Bact_Lucif_Oxidored"/>
</dbReference>
<evidence type="ECO:0000256" key="1">
    <source>
        <dbReference type="ARBA" id="ARBA00010426"/>
    </source>
</evidence>
<evidence type="ECO:0000259" key="5">
    <source>
        <dbReference type="Pfam" id="PF00296"/>
    </source>
</evidence>
<dbReference type="Gene3D" id="3.20.20.30">
    <property type="entry name" value="Luciferase-like domain"/>
    <property type="match status" value="1"/>
</dbReference>
<dbReference type="RefSeq" id="WP_408154148.1">
    <property type="nucleotide sequence ID" value="NZ_JAQQCL010000013.1"/>
</dbReference>
<sequence length="375" mass="41860">MKLGLFQMPLHPATRPFHETLKENAKKIIYADELGFDQAWVGEHFSATTEPIAAPMMFMASLLRQTKNIVFATGVVALPNHDPIIVAAEAAQFDHMSEGRFIFGIGPSGLSSDHEVFGNTDGKVRTEKLLESIDIITRIWGQDPPYDIQGKYWNVKITESIVPSLGIGFMPKPYQRPLPPIAMSAMSPFSGTVKTAAERGWMPISANFCPEYIVASHYKKYVEGCNAVDRVPHGKDWYVARNMVIADSEQEALDIVLNPKGSLYYYFDYLWTVMKRANYTVVMKEDPNAPDESITTEDLIKSMTIYGTPKTVTEKLVAFRERVGPFGGLLMSSPDGSGPELDRQLKTMKHLAEDVMPKLRRAALDQESLFAVSAE</sequence>
<evidence type="ECO:0000256" key="3">
    <source>
        <dbReference type="ARBA" id="ARBA00023002"/>
    </source>
</evidence>
<protein>
    <submittedName>
        <fullName evidence="6">LLM class flavin-dependent oxidoreductase</fullName>
    </submittedName>
</protein>
<comment type="caution">
    <text evidence="6">The sequence shown here is derived from an EMBL/GenBank/DDBJ whole genome shotgun (WGS) entry which is preliminary data.</text>
</comment>
<keyword evidence="3" id="KW-0560">Oxidoreductase</keyword>
<name>A0ABW9EGV5_9BURK</name>
<accession>A0ABW9EGV5</accession>
<keyword evidence="2" id="KW-0285">Flavoprotein</keyword>
<evidence type="ECO:0000256" key="4">
    <source>
        <dbReference type="ARBA" id="ARBA00023033"/>
    </source>
</evidence>
<dbReference type="Proteomes" id="UP001629392">
    <property type="component" value="Unassembled WGS sequence"/>
</dbReference>
<dbReference type="PANTHER" id="PTHR30137">
    <property type="entry name" value="LUCIFERASE-LIKE MONOOXYGENASE"/>
    <property type="match status" value="1"/>
</dbReference>
<feature type="domain" description="Luciferase-like" evidence="5">
    <location>
        <begin position="1"/>
        <end position="322"/>
    </location>
</feature>
<evidence type="ECO:0000313" key="6">
    <source>
        <dbReference type="EMBL" id="MFM0718265.1"/>
    </source>
</evidence>
<keyword evidence="7" id="KW-1185">Reference proteome</keyword>
<dbReference type="InterPro" id="IPR011251">
    <property type="entry name" value="Luciferase-like_dom"/>
</dbReference>
<evidence type="ECO:0000313" key="7">
    <source>
        <dbReference type="Proteomes" id="UP001629392"/>
    </source>
</evidence>
<dbReference type="SUPFAM" id="SSF51679">
    <property type="entry name" value="Bacterial luciferase-like"/>
    <property type="match status" value="1"/>
</dbReference>
<reference evidence="6 7" key="1">
    <citation type="journal article" date="2024" name="Chem. Sci.">
        <title>Discovery of megapolipeptins by genome mining of a Burkholderiales bacteria collection.</title>
        <authorList>
            <person name="Paulo B.S."/>
            <person name="Recchia M.J.J."/>
            <person name="Lee S."/>
            <person name="Fergusson C.H."/>
            <person name="Romanowski S.B."/>
            <person name="Hernandez A."/>
            <person name="Krull N."/>
            <person name="Liu D.Y."/>
            <person name="Cavanagh H."/>
            <person name="Bos A."/>
            <person name="Gray C.A."/>
            <person name="Murphy B.T."/>
            <person name="Linington R.G."/>
            <person name="Eustaquio A.S."/>
        </authorList>
    </citation>
    <scope>NUCLEOTIDE SEQUENCE [LARGE SCALE GENOMIC DNA]</scope>
    <source>
        <strain evidence="6 7">RL17-350-BIC-E</strain>
    </source>
</reference>